<gene>
    <name evidence="2" type="ORF">NCTC10186_00840</name>
</gene>
<reference evidence="2 3" key="1">
    <citation type="submission" date="2019-01" db="EMBL/GenBank/DDBJ databases">
        <authorList>
            <consortium name="Pathogen Informatics"/>
        </authorList>
    </citation>
    <scope>NUCLEOTIDE SEQUENCE [LARGE SCALE GENOMIC DNA]</scope>
    <source>
        <strain evidence="2 3">NCTC10186</strain>
        <plasmid evidence="3">3</plasmid>
    </source>
</reference>
<name>A0A449B0M4_9BACT</name>
<proteinExistence type="predicted"/>
<dbReference type="Proteomes" id="UP000289862">
    <property type="component" value="Plasmid 3"/>
</dbReference>
<feature type="transmembrane region" description="Helical" evidence="1">
    <location>
        <begin position="6"/>
        <end position="30"/>
    </location>
</feature>
<dbReference type="EMBL" id="LR215033">
    <property type="protein sequence ID" value="VEU73332.1"/>
    <property type="molecule type" value="Genomic_DNA"/>
</dbReference>
<keyword evidence="1" id="KW-1133">Transmembrane helix</keyword>
<dbReference type="KEGG" id="mgal:NCTC10186_00840"/>
<accession>A0A449B0M4</accession>
<dbReference type="AlphaFoldDB" id="A0A449B0M4"/>
<evidence type="ECO:0000256" key="1">
    <source>
        <dbReference type="SAM" id="Phobius"/>
    </source>
</evidence>
<evidence type="ECO:0000313" key="2">
    <source>
        <dbReference type="EMBL" id="VEU73332.1"/>
    </source>
</evidence>
<dbReference type="RefSeq" id="WP_165261076.1">
    <property type="nucleotide sequence ID" value="NZ_LR215033.1"/>
</dbReference>
<evidence type="ECO:0000313" key="3">
    <source>
        <dbReference type="Proteomes" id="UP000289862"/>
    </source>
</evidence>
<keyword evidence="1" id="KW-0472">Membrane</keyword>
<sequence length="47" mass="5275">MSAGQIIGLVVLAIIILLILFILIPCIKIVSEKDFIIIQRFVNITQH</sequence>
<organism evidence="2 3">
    <name type="scientific">Mycoplasmopsis gallopavonis</name>
    <dbReference type="NCBI Taxonomy" id="76629"/>
    <lineage>
        <taxon>Bacteria</taxon>
        <taxon>Bacillati</taxon>
        <taxon>Mycoplasmatota</taxon>
        <taxon>Mycoplasmoidales</taxon>
        <taxon>Metamycoplasmataceae</taxon>
        <taxon>Mycoplasmopsis</taxon>
    </lineage>
</organism>
<keyword evidence="2" id="KW-0614">Plasmid</keyword>
<geneLocation type="plasmid" evidence="2 3">
    <name>3</name>
</geneLocation>
<protein>
    <submittedName>
        <fullName evidence="2">Uncharacterized protein</fullName>
    </submittedName>
</protein>
<keyword evidence="3" id="KW-1185">Reference proteome</keyword>
<keyword evidence="1" id="KW-0812">Transmembrane</keyword>